<evidence type="ECO:0000313" key="4">
    <source>
        <dbReference type="EMBL" id="MEP0819038.1"/>
    </source>
</evidence>
<dbReference type="SUPFAM" id="SSF53335">
    <property type="entry name" value="S-adenosyl-L-methionine-dependent methyltransferases"/>
    <property type="match status" value="1"/>
</dbReference>
<dbReference type="PANTHER" id="PTHR43397">
    <property type="entry name" value="ERGOTHIONEINE BIOSYNTHESIS PROTEIN 1"/>
    <property type="match status" value="1"/>
</dbReference>
<feature type="domain" description="Histidine-specific methyltransferase SAM-dependent" evidence="3">
    <location>
        <begin position="48"/>
        <end position="350"/>
    </location>
</feature>
<dbReference type="InterPro" id="IPR035094">
    <property type="entry name" value="EgtD"/>
</dbReference>
<dbReference type="EMBL" id="JAMPKM010000012">
    <property type="protein sequence ID" value="MEP0819038.1"/>
    <property type="molecule type" value="Genomic_DNA"/>
</dbReference>
<dbReference type="InterPro" id="IPR029063">
    <property type="entry name" value="SAM-dependent_MTases_sf"/>
</dbReference>
<dbReference type="Gene3D" id="3.40.50.150">
    <property type="entry name" value="Vaccinia Virus protein VP39"/>
    <property type="match status" value="1"/>
</dbReference>
<dbReference type="NCBIfam" id="TIGR03438">
    <property type="entry name" value="egtD_ergothio"/>
    <property type="match status" value="1"/>
</dbReference>
<evidence type="ECO:0000259" key="3">
    <source>
        <dbReference type="Pfam" id="PF10017"/>
    </source>
</evidence>
<dbReference type="InterPro" id="IPR019257">
    <property type="entry name" value="MeTrfase_dom"/>
</dbReference>
<name>A0ABV0JCP1_9CYAN</name>
<organism evidence="4 5">
    <name type="scientific">Trichocoleus desertorum GB2-A4</name>
    <dbReference type="NCBI Taxonomy" id="2933944"/>
    <lineage>
        <taxon>Bacteria</taxon>
        <taxon>Bacillati</taxon>
        <taxon>Cyanobacteriota</taxon>
        <taxon>Cyanophyceae</taxon>
        <taxon>Leptolyngbyales</taxon>
        <taxon>Trichocoleusaceae</taxon>
        <taxon>Trichocoleus</taxon>
    </lineage>
</organism>
<keyword evidence="1 4" id="KW-0489">Methyltransferase</keyword>
<sequence>MSIFKAVGSNLVSHPPDQGVVQPLEKRLQIEHLISPSNPLATELTAGKDVVDGLGQAPKSLPPHYFYDDRGSQLFEQICGLPEYYLTRTETAILQQYAAAIAQITGPCELVELGSGSAVKTRILLDAYASLEQPLHYMPIDVSAGILESSARDLLVDYPTLQVHGLVSTYELALAKLEPAQLPTRMICFLGSSLGNLTPVACEVFFAQVKAALKPGEYFLLGFDLQKSPDILEAAYDDSRGVTAEFNLNMLHHLNWRFQGDFDVSQFQHVAFYNESLHQIEIYLKSLRSQTVHLRSLNLALEFAAGETIHTEISRKFNLASMQQDLQAKGLNPIQAWTDAKQWFGLVLCQV</sequence>
<keyword evidence="2 4" id="KW-0808">Transferase</keyword>
<dbReference type="InterPro" id="IPR017804">
    <property type="entry name" value="MeTrfase_EgtD-like"/>
</dbReference>
<dbReference type="RefSeq" id="WP_190432102.1">
    <property type="nucleotide sequence ID" value="NZ_JAMPKM010000012.1"/>
</dbReference>
<gene>
    <name evidence="4" type="primary">egtD</name>
    <name evidence="4" type="ORF">NC998_18220</name>
</gene>
<dbReference type="Pfam" id="PF10017">
    <property type="entry name" value="Methyltransf_33"/>
    <property type="match status" value="1"/>
</dbReference>
<protein>
    <submittedName>
        <fullName evidence="4">L-histidine N(Alpha)-methyltransferase</fullName>
        <ecNumber evidence="4">2.1.1.44</ecNumber>
    </submittedName>
</protein>
<dbReference type="GO" id="GO:0032259">
    <property type="term" value="P:methylation"/>
    <property type="evidence" value="ECO:0007669"/>
    <property type="project" value="UniProtKB-KW"/>
</dbReference>
<keyword evidence="5" id="KW-1185">Reference proteome</keyword>
<evidence type="ECO:0000313" key="5">
    <source>
        <dbReference type="Proteomes" id="UP001464891"/>
    </source>
</evidence>
<dbReference type="PIRSF" id="PIRSF018005">
    <property type="entry name" value="UCP018005"/>
    <property type="match status" value="1"/>
</dbReference>
<dbReference type="EC" id="2.1.1.44" evidence="4"/>
<dbReference type="Proteomes" id="UP001464891">
    <property type="component" value="Unassembled WGS sequence"/>
</dbReference>
<reference evidence="4 5" key="1">
    <citation type="submission" date="2022-04" db="EMBL/GenBank/DDBJ databases">
        <title>Positive selection, recombination, and allopatry shape intraspecific diversity of widespread and dominant cyanobacteria.</title>
        <authorList>
            <person name="Wei J."/>
            <person name="Shu W."/>
            <person name="Hu C."/>
        </authorList>
    </citation>
    <scope>NUCLEOTIDE SEQUENCE [LARGE SCALE GENOMIC DNA]</scope>
    <source>
        <strain evidence="4 5">GB2-A4</strain>
    </source>
</reference>
<dbReference type="GO" id="GO:0052706">
    <property type="term" value="F:L-histidine N(alpha)-methyltransferase activity"/>
    <property type="evidence" value="ECO:0007669"/>
    <property type="project" value="UniProtKB-EC"/>
</dbReference>
<dbReference type="PANTHER" id="PTHR43397:SF1">
    <property type="entry name" value="ERGOTHIONEINE BIOSYNTHESIS PROTEIN 1"/>
    <property type="match status" value="1"/>
</dbReference>
<accession>A0ABV0JCP1</accession>
<evidence type="ECO:0000256" key="2">
    <source>
        <dbReference type="ARBA" id="ARBA00022679"/>
    </source>
</evidence>
<proteinExistence type="predicted"/>
<evidence type="ECO:0000256" key="1">
    <source>
        <dbReference type="ARBA" id="ARBA00022603"/>
    </source>
</evidence>
<comment type="caution">
    <text evidence="4">The sequence shown here is derived from an EMBL/GenBank/DDBJ whole genome shotgun (WGS) entry which is preliminary data.</text>
</comment>
<dbReference type="InterPro" id="IPR051128">
    <property type="entry name" value="EgtD_Methyltrsf_superfamily"/>
</dbReference>